<proteinExistence type="predicted"/>
<accession>A0A8J6BBP0</accession>
<sequence length="95" mass="10921">MRILVQNVKAALMLMHTGRFSAVARSNRSQLVFTGQYRQVKLYIPEFHAREKKITACPSLARIARESTIDLYGCDFCNDTADVLQCCRWILLKLL</sequence>
<evidence type="ECO:0000313" key="2">
    <source>
        <dbReference type="Proteomes" id="UP000770717"/>
    </source>
</evidence>
<dbReference type="AlphaFoldDB" id="A0A8J6BBP0"/>
<name>A0A8J6BBP0_ELECQ</name>
<keyword evidence="2" id="KW-1185">Reference proteome</keyword>
<dbReference type="EMBL" id="WNTK01052167">
    <property type="protein sequence ID" value="KAG9460625.1"/>
    <property type="molecule type" value="Genomic_DNA"/>
</dbReference>
<dbReference type="Proteomes" id="UP000770717">
    <property type="component" value="Unassembled WGS sequence"/>
</dbReference>
<comment type="caution">
    <text evidence="1">The sequence shown here is derived from an EMBL/GenBank/DDBJ whole genome shotgun (WGS) entry which is preliminary data.</text>
</comment>
<organism evidence="1 2">
    <name type="scientific">Eleutherodactylus coqui</name>
    <name type="common">Puerto Rican coqui</name>
    <dbReference type="NCBI Taxonomy" id="57060"/>
    <lineage>
        <taxon>Eukaryota</taxon>
        <taxon>Metazoa</taxon>
        <taxon>Chordata</taxon>
        <taxon>Craniata</taxon>
        <taxon>Vertebrata</taxon>
        <taxon>Euteleostomi</taxon>
        <taxon>Amphibia</taxon>
        <taxon>Batrachia</taxon>
        <taxon>Anura</taxon>
        <taxon>Neobatrachia</taxon>
        <taxon>Hyloidea</taxon>
        <taxon>Eleutherodactylidae</taxon>
        <taxon>Eleutherodactylinae</taxon>
        <taxon>Eleutherodactylus</taxon>
        <taxon>Eleutherodactylus</taxon>
    </lineage>
</organism>
<gene>
    <name evidence="1" type="ORF">GDO78_020614</name>
</gene>
<reference evidence="1" key="1">
    <citation type="thesis" date="2020" institute="ProQuest LLC" country="789 East Eisenhower Parkway, Ann Arbor, MI, USA">
        <title>Comparative Genomics and Chromosome Evolution.</title>
        <authorList>
            <person name="Mudd A.B."/>
        </authorList>
    </citation>
    <scope>NUCLEOTIDE SEQUENCE</scope>
    <source>
        <strain evidence="1">HN-11 Male</strain>
        <tissue evidence="1">Kidney and liver</tissue>
    </source>
</reference>
<evidence type="ECO:0000313" key="1">
    <source>
        <dbReference type="EMBL" id="KAG9460625.1"/>
    </source>
</evidence>
<protein>
    <submittedName>
        <fullName evidence="1">Uncharacterized protein</fullName>
    </submittedName>
</protein>